<evidence type="ECO:0000313" key="1">
    <source>
        <dbReference type="EMBL" id="MCF4100712.1"/>
    </source>
</evidence>
<dbReference type="EMBL" id="JAKGTH010000006">
    <property type="protein sequence ID" value="MCF4100712.1"/>
    <property type="molecule type" value="Genomic_DNA"/>
</dbReference>
<proteinExistence type="predicted"/>
<organism evidence="1 2">
    <name type="scientific">Gillisia lutea</name>
    <dbReference type="NCBI Taxonomy" id="2909668"/>
    <lineage>
        <taxon>Bacteria</taxon>
        <taxon>Pseudomonadati</taxon>
        <taxon>Bacteroidota</taxon>
        <taxon>Flavobacteriia</taxon>
        <taxon>Flavobacteriales</taxon>
        <taxon>Flavobacteriaceae</taxon>
        <taxon>Gillisia</taxon>
    </lineage>
</organism>
<comment type="caution">
    <text evidence="1">The sequence shown here is derived from an EMBL/GenBank/DDBJ whole genome shotgun (WGS) entry which is preliminary data.</text>
</comment>
<keyword evidence="2" id="KW-1185">Reference proteome</keyword>
<protein>
    <submittedName>
        <fullName evidence="1">Uncharacterized protein</fullName>
    </submittedName>
</protein>
<dbReference type="RefSeq" id="WP_236132850.1">
    <property type="nucleotide sequence ID" value="NZ_JAKGTH010000006.1"/>
</dbReference>
<reference evidence="1" key="1">
    <citation type="submission" date="2022-01" db="EMBL/GenBank/DDBJ databases">
        <title>Gillisia lutea sp. nov., isolated from marine plastic residues from the Malvarosa beach (Valencia, Spain).</title>
        <authorList>
            <person name="Vidal-Verdu A."/>
            <person name="Molina-Menor E."/>
            <person name="Satari L."/>
            <person name="Pascual J."/>
            <person name="Pereto J."/>
            <person name="Porcar M."/>
        </authorList>
    </citation>
    <scope>NUCLEOTIDE SEQUENCE</scope>
    <source>
        <strain evidence="1">M10.2A</strain>
    </source>
</reference>
<dbReference type="Proteomes" id="UP001179363">
    <property type="component" value="Unassembled WGS sequence"/>
</dbReference>
<gene>
    <name evidence="1" type="ORF">L1I30_03435</name>
</gene>
<sequence>MSPTIVILIDRNTDISFVYTSAEEEQSVKNNIIAEYTLNDESAHQASIQFLKEKQLIYTYENKNFNSLSKEVLSPPPDFI</sequence>
<name>A0ABS9ECY2_9FLAO</name>
<evidence type="ECO:0000313" key="2">
    <source>
        <dbReference type="Proteomes" id="UP001179363"/>
    </source>
</evidence>
<accession>A0ABS9ECY2</accession>